<comment type="caution">
    <text evidence="1">The sequence shown here is derived from an EMBL/GenBank/DDBJ whole genome shotgun (WGS) entry which is preliminary data.</text>
</comment>
<dbReference type="EMBL" id="JAVUPU010000006">
    <property type="protein sequence ID" value="MDT9599875.1"/>
    <property type="molecule type" value="Genomic_DNA"/>
</dbReference>
<reference evidence="1 2" key="1">
    <citation type="submission" date="2023-05" db="EMBL/GenBank/DDBJ databases">
        <authorList>
            <person name="Guo Y."/>
        </authorList>
    </citation>
    <scope>NUCLEOTIDE SEQUENCE [LARGE SCALE GENOMIC DNA]</scope>
    <source>
        <strain evidence="1 2">GR2756</strain>
    </source>
</reference>
<dbReference type="InterPro" id="IPR049805">
    <property type="entry name" value="Lasso_benenodin"/>
</dbReference>
<name>A0ABU3QAA4_9SPHN</name>
<keyword evidence="2" id="KW-1185">Reference proteome</keyword>
<dbReference type="RefSeq" id="WP_315726972.1">
    <property type="nucleotide sequence ID" value="NZ_JAVUPU010000006.1"/>
</dbReference>
<evidence type="ECO:0000313" key="2">
    <source>
        <dbReference type="Proteomes" id="UP001259572"/>
    </source>
</evidence>
<sequence length="42" mass="4429">MEREQDNTGLVELGTASIETLGVPTGDRSEGIGYFALGISDE</sequence>
<evidence type="ECO:0008006" key="3">
    <source>
        <dbReference type="Google" id="ProtNLM"/>
    </source>
</evidence>
<protein>
    <recommendedName>
        <fullName evidence="3">Benenodin family lasso peptide</fullName>
    </recommendedName>
</protein>
<gene>
    <name evidence="1" type="ORF">RQX22_13015</name>
</gene>
<accession>A0ABU3QAA4</accession>
<organism evidence="1 2">
    <name type="scientific">Sphingosinicella rhizophila</name>
    <dbReference type="NCBI Taxonomy" id="3050082"/>
    <lineage>
        <taxon>Bacteria</taxon>
        <taxon>Pseudomonadati</taxon>
        <taxon>Pseudomonadota</taxon>
        <taxon>Alphaproteobacteria</taxon>
        <taxon>Sphingomonadales</taxon>
        <taxon>Sphingosinicellaceae</taxon>
        <taxon>Sphingosinicella</taxon>
    </lineage>
</organism>
<proteinExistence type="predicted"/>
<evidence type="ECO:0000313" key="1">
    <source>
        <dbReference type="EMBL" id="MDT9599875.1"/>
    </source>
</evidence>
<dbReference type="Pfam" id="PF24178">
    <property type="entry name" value="Subterisin"/>
    <property type="match status" value="1"/>
</dbReference>
<dbReference type="Proteomes" id="UP001259572">
    <property type="component" value="Unassembled WGS sequence"/>
</dbReference>